<dbReference type="PATRIC" id="fig|273677.3.peg.1416"/>
<dbReference type="Gene3D" id="2.70.70.10">
    <property type="entry name" value="Glucose Permease (Domain IIA)"/>
    <property type="match status" value="1"/>
</dbReference>
<feature type="compositionally biased region" description="Basic and acidic residues" evidence="2">
    <location>
        <begin position="278"/>
        <end position="316"/>
    </location>
</feature>
<dbReference type="InterPro" id="IPR011055">
    <property type="entry name" value="Dup_hybrid_motif"/>
</dbReference>
<evidence type="ECO:0000256" key="1">
    <source>
        <dbReference type="SAM" id="Coils"/>
    </source>
</evidence>
<evidence type="ECO:0000313" key="6">
    <source>
        <dbReference type="Proteomes" id="UP000024001"/>
    </source>
</evidence>
<feature type="coiled-coil region" evidence="1">
    <location>
        <begin position="111"/>
        <end position="145"/>
    </location>
</feature>
<reference evidence="5 6" key="1">
    <citation type="submission" date="2014-03" db="EMBL/GenBank/DDBJ databases">
        <title>Draft Genome Sequences of 13 Willow Endophytes.</title>
        <authorList>
            <person name="Gan H.Y."/>
            <person name="Gan H.M."/>
            <person name="Savka M.A."/>
            <person name="Hudson A.O."/>
        </authorList>
    </citation>
    <scope>NUCLEOTIDE SEQUENCE [LARGE SCALE GENOMIC DNA]</scope>
    <source>
        <strain evidence="5 6">RIT293</strain>
    </source>
</reference>
<feature type="domain" description="M23ase beta-sheet core" evidence="4">
    <location>
        <begin position="387"/>
        <end position="483"/>
    </location>
</feature>
<keyword evidence="3" id="KW-0812">Transmembrane</keyword>
<dbReference type="PROSITE" id="PS51318">
    <property type="entry name" value="TAT"/>
    <property type="match status" value="1"/>
</dbReference>
<dbReference type="PANTHER" id="PTHR21666">
    <property type="entry name" value="PEPTIDASE-RELATED"/>
    <property type="match status" value="1"/>
</dbReference>
<comment type="caution">
    <text evidence="5">The sequence shown here is derived from an EMBL/GenBank/DDBJ whole genome shotgun (WGS) entry which is preliminary data.</text>
</comment>
<feature type="compositionally biased region" description="Gly residues" evidence="2">
    <location>
        <begin position="321"/>
        <end position="352"/>
    </location>
</feature>
<dbReference type="InterPro" id="IPR006311">
    <property type="entry name" value="TAT_signal"/>
</dbReference>
<dbReference type="AlphaFoldDB" id="A0A031FUZ1"/>
<keyword evidence="1" id="KW-0175">Coiled coil</keyword>
<dbReference type="InterPro" id="IPR050570">
    <property type="entry name" value="Cell_wall_metabolism_enzyme"/>
</dbReference>
<dbReference type="InterPro" id="IPR016047">
    <property type="entry name" value="M23ase_b-sheet_dom"/>
</dbReference>
<organism evidence="5 6">
    <name type="scientific">Microbacterium oleivorans</name>
    <dbReference type="NCBI Taxonomy" id="273677"/>
    <lineage>
        <taxon>Bacteria</taxon>
        <taxon>Bacillati</taxon>
        <taxon>Actinomycetota</taxon>
        <taxon>Actinomycetes</taxon>
        <taxon>Micrococcales</taxon>
        <taxon>Microbacteriaceae</taxon>
        <taxon>Microbacterium</taxon>
    </lineage>
</organism>
<dbReference type="CDD" id="cd12797">
    <property type="entry name" value="M23_peptidase"/>
    <property type="match status" value="1"/>
</dbReference>
<evidence type="ECO:0000313" key="5">
    <source>
        <dbReference type="EMBL" id="EZP27450.1"/>
    </source>
</evidence>
<dbReference type="Pfam" id="PF01551">
    <property type="entry name" value="Peptidase_M23"/>
    <property type="match status" value="1"/>
</dbReference>
<keyword evidence="3" id="KW-1133">Transmembrane helix</keyword>
<feature type="region of interest" description="Disordered" evidence="2">
    <location>
        <begin position="278"/>
        <end position="354"/>
    </location>
</feature>
<dbReference type="PANTHER" id="PTHR21666:SF270">
    <property type="entry name" value="MUREIN HYDROLASE ACTIVATOR ENVC"/>
    <property type="match status" value="1"/>
</dbReference>
<evidence type="ECO:0000256" key="3">
    <source>
        <dbReference type="SAM" id="Phobius"/>
    </source>
</evidence>
<dbReference type="EMBL" id="JFYO01000005">
    <property type="protein sequence ID" value="EZP27450.1"/>
    <property type="molecule type" value="Genomic_DNA"/>
</dbReference>
<dbReference type="Proteomes" id="UP000024001">
    <property type="component" value="Unassembled WGS sequence"/>
</dbReference>
<evidence type="ECO:0000256" key="2">
    <source>
        <dbReference type="SAM" id="MobiDB-lite"/>
    </source>
</evidence>
<accession>A0A031FUZ1</accession>
<keyword evidence="3" id="KW-0472">Membrane</keyword>
<name>A0A031FUZ1_9MICO</name>
<dbReference type="SUPFAM" id="SSF51261">
    <property type="entry name" value="Duplicated hybrid motif"/>
    <property type="match status" value="1"/>
</dbReference>
<sequence length="494" mass="51029">MCAVIDLPEATGADCGCAPTADEMRSFGSRISRRNALGLGVLGFAAASGGLGLALPAFAATSYPSWDDVEKARKNEAAKGSEITRIQNLISSLQNDVVAKQAEAERLGVEYQDALIAFEDAAARAESLQAEADAQSAVADEAAAKLGVLAAQQYRSGKGDATLDLFFSGSSTSADDLLGRLGTMDRLVDANRDVYAEAVGARDSAKNLANQAQVARDERDKRKVEAEQKMQAAQDAAQAAQAALAAQNEHREVLEAQLQALQDTTAKTVVAYKAGVEAERKRREEAARKAREEAARKAREEEKRRLAEEKRRREAEAAANSGGGGGSGGGSGGGGSSGGGGGGGSSSGGSGGVVQASGWVRPAHGWISSWFGVRGSICSSGGCTASGHRGIDFANPCGSPIYAAASGTVIFAGESGAWGNYIRVQHSDGTVTGYAHIIDGGYNVGYGDYVRAGQTIAYIGSTGASTGCHLHFEVYRGGIRVDPAPFLRNRGISV</sequence>
<dbReference type="eggNOG" id="COG0739">
    <property type="taxonomic scope" value="Bacteria"/>
</dbReference>
<gene>
    <name evidence="5" type="ORF">BW34_01434</name>
</gene>
<dbReference type="GO" id="GO:0004222">
    <property type="term" value="F:metalloendopeptidase activity"/>
    <property type="evidence" value="ECO:0007669"/>
    <property type="project" value="TreeGrafter"/>
</dbReference>
<keyword evidence="6" id="KW-1185">Reference proteome</keyword>
<feature type="transmembrane region" description="Helical" evidence="3">
    <location>
        <begin position="36"/>
        <end position="59"/>
    </location>
</feature>
<proteinExistence type="predicted"/>
<evidence type="ECO:0000259" key="4">
    <source>
        <dbReference type="Pfam" id="PF01551"/>
    </source>
</evidence>
<protein>
    <submittedName>
        <fullName evidence="5">Peptidase M23</fullName>
    </submittedName>
</protein>